<dbReference type="Proteomes" id="UP000823388">
    <property type="component" value="Chromosome 6N"/>
</dbReference>
<evidence type="ECO:0000313" key="2">
    <source>
        <dbReference type="EMBL" id="KAG2576013.1"/>
    </source>
</evidence>
<feature type="region of interest" description="Disordered" evidence="1">
    <location>
        <begin position="114"/>
        <end position="180"/>
    </location>
</feature>
<sequence>MCIILAFPKKRLPNLVDFLSSPFRKGHTTGEPRCLTHTLALSTPRTHTHHLRTRSVRCAPTRPPALKQPSREHLHTHTRTPLSSPRIAAGSTGRRPPRAPHWHRAHTHTNLHRECFRDEPSSPRKPHRRHATFARPAPSPSLWLSVPMDVAPLSRPVPSPTVRSAPGSSSGDAASSCGAAQPMGVSTTGYTDFGRYAPCEELHDAGREQPAFAADAVTTR</sequence>
<name>A0A8T0QSJ2_PANVG</name>
<proteinExistence type="predicted"/>
<dbReference type="AlphaFoldDB" id="A0A8T0QSJ2"/>
<protein>
    <submittedName>
        <fullName evidence="2">Uncharacterized protein</fullName>
    </submittedName>
</protein>
<dbReference type="EMBL" id="CM029048">
    <property type="protein sequence ID" value="KAG2576013.1"/>
    <property type="molecule type" value="Genomic_DNA"/>
</dbReference>
<comment type="caution">
    <text evidence="2">The sequence shown here is derived from an EMBL/GenBank/DDBJ whole genome shotgun (WGS) entry which is preliminary data.</text>
</comment>
<gene>
    <name evidence="2" type="ORF">PVAP13_6NG002300</name>
</gene>
<evidence type="ECO:0000256" key="1">
    <source>
        <dbReference type="SAM" id="MobiDB-lite"/>
    </source>
</evidence>
<reference evidence="2" key="1">
    <citation type="submission" date="2020-05" db="EMBL/GenBank/DDBJ databases">
        <title>WGS assembly of Panicum virgatum.</title>
        <authorList>
            <person name="Lovell J.T."/>
            <person name="Jenkins J."/>
            <person name="Shu S."/>
            <person name="Juenger T.E."/>
            <person name="Schmutz J."/>
        </authorList>
    </citation>
    <scope>NUCLEOTIDE SEQUENCE</scope>
    <source>
        <strain evidence="2">AP13</strain>
    </source>
</reference>
<feature type="compositionally biased region" description="Low complexity" evidence="1">
    <location>
        <begin position="164"/>
        <end position="180"/>
    </location>
</feature>
<feature type="region of interest" description="Disordered" evidence="1">
    <location>
        <begin position="45"/>
        <end position="102"/>
    </location>
</feature>
<keyword evidence="3" id="KW-1185">Reference proteome</keyword>
<accession>A0A8T0QSJ2</accession>
<evidence type="ECO:0000313" key="3">
    <source>
        <dbReference type="Proteomes" id="UP000823388"/>
    </source>
</evidence>
<organism evidence="2 3">
    <name type="scientific">Panicum virgatum</name>
    <name type="common">Blackwell switchgrass</name>
    <dbReference type="NCBI Taxonomy" id="38727"/>
    <lineage>
        <taxon>Eukaryota</taxon>
        <taxon>Viridiplantae</taxon>
        <taxon>Streptophyta</taxon>
        <taxon>Embryophyta</taxon>
        <taxon>Tracheophyta</taxon>
        <taxon>Spermatophyta</taxon>
        <taxon>Magnoliopsida</taxon>
        <taxon>Liliopsida</taxon>
        <taxon>Poales</taxon>
        <taxon>Poaceae</taxon>
        <taxon>PACMAD clade</taxon>
        <taxon>Panicoideae</taxon>
        <taxon>Panicodae</taxon>
        <taxon>Paniceae</taxon>
        <taxon>Panicinae</taxon>
        <taxon>Panicum</taxon>
        <taxon>Panicum sect. Hiantes</taxon>
    </lineage>
</organism>
<feature type="compositionally biased region" description="Basic residues" evidence="1">
    <location>
        <begin position="46"/>
        <end position="55"/>
    </location>
</feature>